<dbReference type="AlphaFoldDB" id="A0A0P0W269"/>
<dbReference type="InParanoid" id="A0A0P0W269"/>
<evidence type="ECO:0000313" key="2">
    <source>
        <dbReference type="EMBL" id="BAS86091.1"/>
    </source>
</evidence>
<dbReference type="PaxDb" id="39947-A0A0P0W269"/>
<gene>
    <name evidence="2" type="ordered locus">Os03g0717950</name>
    <name evidence="2" type="ORF">OSNPB_030717950</name>
</gene>
<feature type="non-terminal residue" evidence="2">
    <location>
        <position position="1"/>
    </location>
</feature>
<evidence type="ECO:0000256" key="1">
    <source>
        <dbReference type="SAM" id="MobiDB-lite"/>
    </source>
</evidence>
<reference evidence="3" key="1">
    <citation type="journal article" date="2005" name="Nature">
        <title>The map-based sequence of the rice genome.</title>
        <authorList>
            <consortium name="International rice genome sequencing project (IRGSP)"/>
            <person name="Matsumoto T."/>
            <person name="Wu J."/>
            <person name="Kanamori H."/>
            <person name="Katayose Y."/>
            <person name="Fujisawa M."/>
            <person name="Namiki N."/>
            <person name="Mizuno H."/>
            <person name="Yamamoto K."/>
            <person name="Antonio B.A."/>
            <person name="Baba T."/>
            <person name="Sakata K."/>
            <person name="Nagamura Y."/>
            <person name="Aoki H."/>
            <person name="Arikawa K."/>
            <person name="Arita K."/>
            <person name="Bito T."/>
            <person name="Chiden Y."/>
            <person name="Fujitsuka N."/>
            <person name="Fukunaka R."/>
            <person name="Hamada M."/>
            <person name="Harada C."/>
            <person name="Hayashi A."/>
            <person name="Hijishita S."/>
            <person name="Honda M."/>
            <person name="Hosokawa S."/>
            <person name="Ichikawa Y."/>
            <person name="Idonuma A."/>
            <person name="Iijima M."/>
            <person name="Ikeda M."/>
            <person name="Ikeno M."/>
            <person name="Ito K."/>
            <person name="Ito S."/>
            <person name="Ito T."/>
            <person name="Ito Y."/>
            <person name="Ito Y."/>
            <person name="Iwabuchi A."/>
            <person name="Kamiya K."/>
            <person name="Karasawa W."/>
            <person name="Kurita K."/>
            <person name="Katagiri S."/>
            <person name="Kikuta A."/>
            <person name="Kobayashi H."/>
            <person name="Kobayashi N."/>
            <person name="Machita K."/>
            <person name="Maehara T."/>
            <person name="Masukawa M."/>
            <person name="Mizubayashi T."/>
            <person name="Mukai Y."/>
            <person name="Nagasaki H."/>
            <person name="Nagata Y."/>
            <person name="Naito S."/>
            <person name="Nakashima M."/>
            <person name="Nakama Y."/>
            <person name="Nakamichi Y."/>
            <person name="Nakamura M."/>
            <person name="Meguro A."/>
            <person name="Negishi M."/>
            <person name="Ohta I."/>
            <person name="Ohta T."/>
            <person name="Okamoto M."/>
            <person name="Ono N."/>
            <person name="Saji S."/>
            <person name="Sakaguchi M."/>
            <person name="Sakai K."/>
            <person name="Shibata M."/>
            <person name="Shimokawa T."/>
            <person name="Song J."/>
            <person name="Takazaki Y."/>
            <person name="Terasawa K."/>
            <person name="Tsugane M."/>
            <person name="Tsuji K."/>
            <person name="Ueda S."/>
            <person name="Waki K."/>
            <person name="Yamagata H."/>
            <person name="Yamamoto M."/>
            <person name="Yamamoto S."/>
            <person name="Yamane H."/>
            <person name="Yoshiki S."/>
            <person name="Yoshihara R."/>
            <person name="Yukawa K."/>
            <person name="Zhong H."/>
            <person name="Yano M."/>
            <person name="Yuan Q."/>
            <person name="Ouyang S."/>
            <person name="Liu J."/>
            <person name="Jones K.M."/>
            <person name="Gansberger K."/>
            <person name="Moffat K."/>
            <person name="Hill J."/>
            <person name="Bera J."/>
            <person name="Fadrosh D."/>
            <person name="Jin S."/>
            <person name="Johri S."/>
            <person name="Kim M."/>
            <person name="Overton L."/>
            <person name="Reardon M."/>
            <person name="Tsitrin T."/>
            <person name="Vuong H."/>
            <person name="Weaver B."/>
            <person name="Ciecko A."/>
            <person name="Tallon L."/>
            <person name="Jackson J."/>
            <person name="Pai G."/>
            <person name="Aken S.V."/>
            <person name="Utterback T."/>
            <person name="Reidmuller S."/>
            <person name="Feldblyum T."/>
            <person name="Hsiao J."/>
            <person name="Zismann V."/>
            <person name="Iobst S."/>
            <person name="de Vazeille A.R."/>
            <person name="Buell C.R."/>
            <person name="Ying K."/>
            <person name="Li Y."/>
            <person name="Lu T."/>
            <person name="Huang Y."/>
            <person name="Zhao Q."/>
            <person name="Feng Q."/>
            <person name="Zhang L."/>
            <person name="Zhu J."/>
            <person name="Weng Q."/>
            <person name="Mu J."/>
            <person name="Lu Y."/>
            <person name="Fan D."/>
            <person name="Liu Y."/>
            <person name="Guan J."/>
            <person name="Zhang Y."/>
            <person name="Yu S."/>
            <person name="Liu X."/>
            <person name="Zhang Y."/>
            <person name="Hong G."/>
            <person name="Han B."/>
            <person name="Choisne N."/>
            <person name="Demange N."/>
            <person name="Orjeda G."/>
            <person name="Samain S."/>
            <person name="Cattolico L."/>
            <person name="Pelletier E."/>
            <person name="Couloux A."/>
            <person name="Segurens B."/>
            <person name="Wincker P."/>
            <person name="D'Hont A."/>
            <person name="Scarpelli C."/>
            <person name="Weissenbach J."/>
            <person name="Salanoubat M."/>
            <person name="Quetier F."/>
            <person name="Yu Y."/>
            <person name="Kim H.R."/>
            <person name="Rambo T."/>
            <person name="Currie J."/>
            <person name="Collura K."/>
            <person name="Luo M."/>
            <person name="Yang T."/>
            <person name="Ammiraju J.S.S."/>
            <person name="Engler F."/>
            <person name="Soderlund C."/>
            <person name="Wing R.A."/>
            <person name="Palmer L.E."/>
            <person name="de la Bastide M."/>
            <person name="Spiegel L."/>
            <person name="Nascimento L."/>
            <person name="Zutavern T."/>
            <person name="O'Shaughnessy A."/>
            <person name="Dike S."/>
            <person name="Dedhia N."/>
            <person name="Preston R."/>
            <person name="Balija V."/>
            <person name="McCombie W.R."/>
            <person name="Chow T."/>
            <person name="Chen H."/>
            <person name="Chung M."/>
            <person name="Chen C."/>
            <person name="Shaw J."/>
            <person name="Wu H."/>
            <person name="Hsiao K."/>
            <person name="Chao Y."/>
            <person name="Chu M."/>
            <person name="Cheng C."/>
            <person name="Hour A."/>
            <person name="Lee P."/>
            <person name="Lin S."/>
            <person name="Lin Y."/>
            <person name="Liou J."/>
            <person name="Liu S."/>
            <person name="Hsing Y."/>
            <person name="Raghuvanshi S."/>
            <person name="Mohanty A."/>
            <person name="Bharti A.K."/>
            <person name="Gaur A."/>
            <person name="Gupta V."/>
            <person name="Kumar D."/>
            <person name="Ravi V."/>
            <person name="Vij S."/>
            <person name="Kapur A."/>
            <person name="Khurana P."/>
            <person name="Khurana P."/>
            <person name="Khurana J.P."/>
            <person name="Tyagi A.K."/>
            <person name="Gaikwad K."/>
            <person name="Singh A."/>
            <person name="Dalal V."/>
            <person name="Srivastava S."/>
            <person name="Dixit A."/>
            <person name="Pal A.K."/>
            <person name="Ghazi I.A."/>
            <person name="Yadav M."/>
            <person name="Pandit A."/>
            <person name="Bhargava A."/>
            <person name="Sureshbabu K."/>
            <person name="Batra K."/>
            <person name="Sharma T.R."/>
            <person name="Mohapatra T."/>
            <person name="Singh N.K."/>
            <person name="Messing J."/>
            <person name="Nelson A.B."/>
            <person name="Fuks G."/>
            <person name="Kavchok S."/>
            <person name="Keizer G."/>
            <person name="Linton E."/>
            <person name="Llaca V."/>
            <person name="Song R."/>
            <person name="Tanyolac B."/>
            <person name="Young S."/>
            <person name="Ho-Il K."/>
            <person name="Hahn J.H."/>
            <person name="Sangsakoo G."/>
            <person name="Vanavichit A."/>
            <person name="de Mattos Luiz.A.T."/>
            <person name="Zimmer P.D."/>
            <person name="Malone G."/>
            <person name="Dellagostin O."/>
            <person name="de Oliveira A.C."/>
            <person name="Bevan M."/>
            <person name="Bancroft I."/>
            <person name="Minx P."/>
            <person name="Cordum H."/>
            <person name="Wilson R."/>
            <person name="Cheng Z."/>
            <person name="Jin W."/>
            <person name="Jiang J."/>
            <person name="Leong S.A."/>
            <person name="Iwama H."/>
            <person name="Gojobori T."/>
            <person name="Itoh T."/>
            <person name="Niimura Y."/>
            <person name="Fujii Y."/>
            <person name="Habara T."/>
            <person name="Sakai H."/>
            <person name="Sato Y."/>
            <person name="Wilson G."/>
            <person name="Kumar K."/>
            <person name="McCouch S."/>
            <person name="Juretic N."/>
            <person name="Hoen D."/>
            <person name="Wright S."/>
            <person name="Bruskiewich R."/>
            <person name="Bureau T."/>
            <person name="Miyao A."/>
            <person name="Hirochika H."/>
            <person name="Nishikawa T."/>
            <person name="Kadowaki K."/>
            <person name="Sugiura M."/>
            <person name="Burr B."/>
            <person name="Sasaki T."/>
        </authorList>
    </citation>
    <scope>NUCLEOTIDE SEQUENCE [LARGE SCALE GENOMIC DNA]</scope>
    <source>
        <strain evidence="3">cv. Nipponbare</strain>
    </source>
</reference>
<protein>
    <submittedName>
        <fullName evidence="2">Os03g0717950 protein</fullName>
    </submittedName>
</protein>
<dbReference type="Proteomes" id="UP000059680">
    <property type="component" value="Chromosome 3"/>
</dbReference>
<organism evidence="2 3">
    <name type="scientific">Oryza sativa subsp. japonica</name>
    <name type="common">Rice</name>
    <dbReference type="NCBI Taxonomy" id="39947"/>
    <lineage>
        <taxon>Eukaryota</taxon>
        <taxon>Viridiplantae</taxon>
        <taxon>Streptophyta</taxon>
        <taxon>Embryophyta</taxon>
        <taxon>Tracheophyta</taxon>
        <taxon>Spermatophyta</taxon>
        <taxon>Magnoliopsida</taxon>
        <taxon>Liliopsida</taxon>
        <taxon>Poales</taxon>
        <taxon>Poaceae</taxon>
        <taxon>BOP clade</taxon>
        <taxon>Oryzoideae</taxon>
        <taxon>Oryzeae</taxon>
        <taxon>Oryzinae</taxon>
        <taxon>Oryza</taxon>
        <taxon>Oryza sativa</taxon>
    </lineage>
</organism>
<feature type="region of interest" description="Disordered" evidence="1">
    <location>
        <begin position="122"/>
        <end position="219"/>
    </location>
</feature>
<sequence>MHLLKFPFHRFCPLINSSRRTDRVGKSWNQRNTSFNKLLDNKCIEYLLQSPLALLFLDLSNPPVQHDVAVRRRGLVAAVVLGGVAVGLELLELLLGGGGKQVRVRGQDLREELPHRRLHLERRDRRRRRRRQRLRPRRRPRRRPHDDASPSAGELLPSKTLKKTAATPRLRAKGSEVAPGVPGRREGAAAAGGDKSAAAAAAAASIGEQPTRRDAGSNSRVFRGNWGSFCCRGGGW</sequence>
<keyword evidence="3" id="KW-1185">Reference proteome</keyword>
<dbReference type="Gramene" id="Os03t0717950-00">
    <property type="protein sequence ID" value="Os03t0717950-00"/>
    <property type="gene ID" value="Os03g0717950"/>
</dbReference>
<reference evidence="2 3" key="3">
    <citation type="journal article" date="2013" name="Rice">
        <title>Improvement of the Oryza sativa Nipponbare reference genome using next generation sequence and optical map data.</title>
        <authorList>
            <person name="Kawahara Y."/>
            <person name="de la Bastide M."/>
            <person name="Hamilton J.P."/>
            <person name="Kanamori H."/>
            <person name="McCombie W.R."/>
            <person name="Ouyang S."/>
            <person name="Schwartz D.C."/>
            <person name="Tanaka T."/>
            <person name="Wu J."/>
            <person name="Zhou S."/>
            <person name="Childs K.L."/>
            <person name="Davidson R.M."/>
            <person name="Lin H."/>
            <person name="Quesada-Ocampo L."/>
            <person name="Vaillancourt B."/>
            <person name="Sakai H."/>
            <person name="Lee S.S."/>
            <person name="Kim J."/>
            <person name="Numa H."/>
            <person name="Itoh T."/>
            <person name="Buell C.R."/>
            <person name="Matsumoto T."/>
        </authorList>
    </citation>
    <scope>NUCLEOTIDE SEQUENCE [LARGE SCALE GENOMIC DNA]</scope>
    <source>
        <strain evidence="3">cv. Nipponbare</strain>
    </source>
</reference>
<accession>A0A0P0W269</accession>
<name>A0A0P0W269_ORYSJ</name>
<proteinExistence type="predicted"/>
<dbReference type="EMBL" id="AP014959">
    <property type="protein sequence ID" value="BAS86091.1"/>
    <property type="molecule type" value="Genomic_DNA"/>
</dbReference>
<evidence type="ECO:0000313" key="3">
    <source>
        <dbReference type="Proteomes" id="UP000059680"/>
    </source>
</evidence>
<reference evidence="2 3" key="2">
    <citation type="journal article" date="2013" name="Plant Cell Physiol.">
        <title>Rice Annotation Project Database (RAP-DB): an integrative and interactive database for rice genomics.</title>
        <authorList>
            <person name="Sakai H."/>
            <person name="Lee S.S."/>
            <person name="Tanaka T."/>
            <person name="Numa H."/>
            <person name="Kim J."/>
            <person name="Kawahara Y."/>
            <person name="Wakimoto H."/>
            <person name="Yang C.C."/>
            <person name="Iwamoto M."/>
            <person name="Abe T."/>
            <person name="Yamada Y."/>
            <person name="Muto A."/>
            <person name="Inokuchi H."/>
            <person name="Ikemura T."/>
            <person name="Matsumoto T."/>
            <person name="Sasaki T."/>
            <person name="Itoh T."/>
        </authorList>
    </citation>
    <scope>NUCLEOTIDE SEQUENCE [LARGE SCALE GENOMIC DNA]</scope>
    <source>
        <strain evidence="3">cv. Nipponbare</strain>
    </source>
</reference>
<feature type="compositionally biased region" description="Low complexity" evidence="1">
    <location>
        <begin position="178"/>
        <end position="204"/>
    </location>
</feature>
<feature type="compositionally biased region" description="Basic residues" evidence="1">
    <location>
        <begin position="122"/>
        <end position="143"/>
    </location>
</feature>